<dbReference type="EMBL" id="KQ435709">
    <property type="protein sequence ID" value="KOX79963.1"/>
    <property type="molecule type" value="Genomic_DNA"/>
</dbReference>
<evidence type="ECO:0000313" key="3">
    <source>
        <dbReference type="EMBL" id="KOX79963.1"/>
    </source>
</evidence>
<dbReference type="InterPro" id="IPR036927">
    <property type="entry name" value="Cyt_c_oxase-like_su1_sf"/>
</dbReference>
<dbReference type="OrthoDB" id="7490198at2759"/>
<dbReference type="SUPFAM" id="SSF81442">
    <property type="entry name" value="Cytochrome c oxidase subunit I-like"/>
    <property type="match status" value="1"/>
</dbReference>
<keyword evidence="2" id="KW-0812">Transmembrane</keyword>
<gene>
    <name evidence="3" type="ORF">WN51_06375</name>
</gene>
<name>A0A0M9ABN1_9HYME</name>
<organism evidence="3 4">
    <name type="scientific">Melipona quadrifasciata</name>
    <dbReference type="NCBI Taxonomy" id="166423"/>
    <lineage>
        <taxon>Eukaryota</taxon>
        <taxon>Metazoa</taxon>
        <taxon>Ecdysozoa</taxon>
        <taxon>Arthropoda</taxon>
        <taxon>Hexapoda</taxon>
        <taxon>Insecta</taxon>
        <taxon>Pterygota</taxon>
        <taxon>Neoptera</taxon>
        <taxon>Endopterygota</taxon>
        <taxon>Hymenoptera</taxon>
        <taxon>Apocrita</taxon>
        <taxon>Aculeata</taxon>
        <taxon>Apoidea</taxon>
        <taxon>Anthophila</taxon>
        <taxon>Apidae</taxon>
        <taxon>Melipona</taxon>
    </lineage>
</organism>
<evidence type="ECO:0000256" key="2">
    <source>
        <dbReference type="SAM" id="Phobius"/>
    </source>
</evidence>
<accession>A0A0M9ABN1</accession>
<dbReference type="STRING" id="166423.A0A0M9ABN1"/>
<proteinExistence type="predicted"/>
<keyword evidence="4" id="KW-1185">Reference proteome</keyword>
<keyword evidence="2" id="KW-1133">Transmembrane helix</keyword>
<protein>
    <submittedName>
        <fullName evidence="3">Cytochrome c oxidase subunit 1</fullName>
    </submittedName>
</protein>
<sequence>MAKKFLHQFGLVITNERGEKEIFGNLRIIYAILGTGFLGFTVGLVLAIDTRAYFASATIITATPTGIKVSDDQPPVTERAVPSNCGRSNLEARLRQWSEDSIEDRRKEKGEAYDEEIGDIRKFSIWAKVDILQHLISSALNCQPVTKLNNSLEKWQKSFVIGGGCMSPNSDFMILDIWISISRNFPIVHVKGAKTTLKEIGGAEYILSNILEITQDTSLDKTLTDGEGGETSNAGLVPSLTSRARREFFMRGLDNVASSCDPAPGIQRSGGDSANDQKSGDKGRQLATSALSYKSNQTLNRSSTRNQTPWCLKEFVLLIKCGVIRRGRKIFVFARDENISLISRGIIRPSEWIFDDERLSFKLASICSVFSA</sequence>
<feature type="region of interest" description="Disordered" evidence="1">
    <location>
        <begin position="259"/>
        <end position="282"/>
    </location>
</feature>
<evidence type="ECO:0000313" key="4">
    <source>
        <dbReference type="Proteomes" id="UP000053105"/>
    </source>
</evidence>
<evidence type="ECO:0000256" key="1">
    <source>
        <dbReference type="SAM" id="MobiDB-lite"/>
    </source>
</evidence>
<dbReference type="Proteomes" id="UP000053105">
    <property type="component" value="Unassembled WGS sequence"/>
</dbReference>
<dbReference type="AlphaFoldDB" id="A0A0M9ABN1"/>
<keyword evidence="2" id="KW-0472">Membrane</keyword>
<reference evidence="3 4" key="1">
    <citation type="submission" date="2015-07" db="EMBL/GenBank/DDBJ databases">
        <title>The genome of Melipona quadrifasciata.</title>
        <authorList>
            <person name="Pan H."/>
            <person name="Kapheim K."/>
        </authorList>
    </citation>
    <scope>NUCLEOTIDE SEQUENCE [LARGE SCALE GENOMIC DNA]</scope>
    <source>
        <strain evidence="3">0111107301</strain>
        <tissue evidence="3">Whole body</tissue>
    </source>
</reference>
<feature type="transmembrane region" description="Helical" evidence="2">
    <location>
        <begin position="28"/>
        <end position="48"/>
    </location>
</feature>
<dbReference type="Gene3D" id="1.20.210.10">
    <property type="entry name" value="Cytochrome c oxidase-like, subunit I domain"/>
    <property type="match status" value="1"/>
</dbReference>